<gene>
    <name evidence="1" type="ORF">VitviT2T_003702</name>
</gene>
<evidence type="ECO:0000313" key="2">
    <source>
        <dbReference type="Proteomes" id="UP001227230"/>
    </source>
</evidence>
<evidence type="ECO:0000313" key="1">
    <source>
        <dbReference type="EMBL" id="WJZ84077.1"/>
    </source>
</evidence>
<reference evidence="1 2" key="1">
    <citation type="journal article" date="2023" name="Hortic Res">
        <title>The complete reference genome for grapevine (Vitis vinifera L.) genetics and breeding.</title>
        <authorList>
            <person name="Shi X."/>
            <person name="Cao S."/>
            <person name="Wang X."/>
            <person name="Huang S."/>
            <person name="Wang Y."/>
            <person name="Liu Z."/>
            <person name="Liu W."/>
            <person name="Leng X."/>
            <person name="Peng Y."/>
            <person name="Wang N."/>
            <person name="Wang Y."/>
            <person name="Ma Z."/>
            <person name="Xu X."/>
            <person name="Zhang F."/>
            <person name="Xue H."/>
            <person name="Zhong H."/>
            <person name="Wang Y."/>
            <person name="Zhang K."/>
            <person name="Velt A."/>
            <person name="Avia K."/>
            <person name="Holtgrawe D."/>
            <person name="Grimplet J."/>
            <person name="Matus J.T."/>
            <person name="Ware D."/>
            <person name="Wu X."/>
            <person name="Wang H."/>
            <person name="Liu C."/>
            <person name="Fang Y."/>
            <person name="Rustenholz C."/>
            <person name="Cheng Z."/>
            <person name="Xiao H."/>
            <person name="Zhou Y."/>
        </authorList>
    </citation>
    <scope>NUCLEOTIDE SEQUENCE [LARGE SCALE GENOMIC DNA]</scope>
    <source>
        <strain evidence="2">cv. Pinot noir / PN40024</strain>
        <tissue evidence="1">Leaf</tissue>
    </source>
</reference>
<organism evidence="1 2">
    <name type="scientific">Vitis vinifera</name>
    <name type="common">Grape</name>
    <dbReference type="NCBI Taxonomy" id="29760"/>
    <lineage>
        <taxon>Eukaryota</taxon>
        <taxon>Viridiplantae</taxon>
        <taxon>Streptophyta</taxon>
        <taxon>Embryophyta</taxon>
        <taxon>Tracheophyta</taxon>
        <taxon>Spermatophyta</taxon>
        <taxon>Magnoliopsida</taxon>
        <taxon>eudicotyledons</taxon>
        <taxon>Gunneridae</taxon>
        <taxon>Pentapetalae</taxon>
        <taxon>rosids</taxon>
        <taxon>Vitales</taxon>
        <taxon>Vitaceae</taxon>
        <taxon>Viteae</taxon>
        <taxon>Vitis</taxon>
    </lineage>
</organism>
<keyword evidence="2" id="KW-1185">Reference proteome</keyword>
<sequence>MLEMSLSQIEEIAQPKLASPFDLFGVSAIEIAEEIQTAPTLEITEDVIVIDGLFDGPIGLVEGASDFVDPPLSFDVLSGFVSRHDDVYDSSFMDLSIFEYLPISRDIVLSAPSSPTSHIFNIDYEIVQHDSGNDLSSVSDSDPMDQRVSPVVGNMETVDFGTANQPRELRIKSNLSTDERDGLI</sequence>
<dbReference type="EMBL" id="CP126650">
    <property type="protein sequence ID" value="WJZ84077.1"/>
    <property type="molecule type" value="Genomic_DNA"/>
</dbReference>
<dbReference type="Proteomes" id="UP001227230">
    <property type="component" value="Chromosome 3"/>
</dbReference>
<accession>A0ABY9BNA9</accession>
<name>A0ABY9BNA9_VITVI</name>
<protein>
    <submittedName>
        <fullName evidence="1">Uncharacterized protein</fullName>
    </submittedName>
</protein>
<proteinExistence type="predicted"/>